<sequence>MKSFVVVLLVTIFSLASSKPLDEQGKNYNIKYLRPKRQLPDEVTLNKNFFDDIFKNSRISRDTTDEDVVPTIALHDLISSVEHTLIHTAQNLAASNITAAIAESSDKNDSSNISHIQQIVLPITVPTPEPKTEELTTESDEGSATGEVLIRDNRSNEENVSGHEKSDFESVEPIGKEGLGIVFPISLNPSANISRVVTNTEEEEDAPVTEETIQADPANITIIHTINATQVIPSESDVLHLHQQQITFFSANAGVFPNINAVKLEDLPSVSQSSAQSEDCSSEENSDESEDSSSSSEEDSSNDSSSGEKEKSKRKGCKASSVEPPKIIESSTASIEAIQKNKTEELKEKIAEVAADPVILTQGI</sequence>
<dbReference type="AlphaFoldDB" id="A0A9Q0N2K1"/>
<feature type="compositionally biased region" description="Basic and acidic residues" evidence="1">
    <location>
        <begin position="149"/>
        <end position="168"/>
    </location>
</feature>
<feature type="signal peptide" evidence="2">
    <location>
        <begin position="1"/>
        <end position="18"/>
    </location>
</feature>
<protein>
    <submittedName>
        <fullName evidence="3">Uncharacterized protein</fullName>
    </submittedName>
</protein>
<evidence type="ECO:0000256" key="1">
    <source>
        <dbReference type="SAM" id="MobiDB-lite"/>
    </source>
</evidence>
<evidence type="ECO:0000256" key="2">
    <source>
        <dbReference type="SAM" id="SignalP"/>
    </source>
</evidence>
<reference evidence="3" key="1">
    <citation type="submission" date="2022-07" db="EMBL/GenBank/DDBJ databases">
        <authorList>
            <person name="Trinca V."/>
            <person name="Uliana J.V.C."/>
            <person name="Torres T.T."/>
            <person name="Ward R.J."/>
            <person name="Monesi N."/>
        </authorList>
    </citation>
    <scope>NUCLEOTIDE SEQUENCE</scope>
    <source>
        <strain evidence="3">HSMRA1968</strain>
        <tissue evidence="3">Whole embryos</tissue>
    </source>
</reference>
<accession>A0A9Q0N2K1</accession>
<evidence type="ECO:0000313" key="4">
    <source>
        <dbReference type="Proteomes" id="UP001151699"/>
    </source>
</evidence>
<feature type="compositionally biased region" description="Low complexity" evidence="1">
    <location>
        <begin position="270"/>
        <end position="279"/>
    </location>
</feature>
<proteinExistence type="predicted"/>
<evidence type="ECO:0000313" key="3">
    <source>
        <dbReference type="EMBL" id="KAJ6642470.1"/>
    </source>
</evidence>
<dbReference type="EMBL" id="WJQU01000002">
    <property type="protein sequence ID" value="KAJ6642470.1"/>
    <property type="molecule type" value="Genomic_DNA"/>
</dbReference>
<dbReference type="Proteomes" id="UP001151699">
    <property type="component" value="Chromosome B"/>
</dbReference>
<feature type="chain" id="PRO_5040348394" evidence="2">
    <location>
        <begin position="19"/>
        <end position="364"/>
    </location>
</feature>
<keyword evidence="2" id="KW-0732">Signal</keyword>
<feature type="region of interest" description="Disordered" evidence="1">
    <location>
        <begin position="270"/>
        <end position="333"/>
    </location>
</feature>
<dbReference type="OrthoDB" id="7788283at2759"/>
<comment type="caution">
    <text evidence="3">The sequence shown here is derived from an EMBL/GenBank/DDBJ whole genome shotgun (WGS) entry which is preliminary data.</text>
</comment>
<keyword evidence="4" id="KW-1185">Reference proteome</keyword>
<name>A0A9Q0N2K1_9DIPT</name>
<organism evidence="3 4">
    <name type="scientific">Pseudolycoriella hygida</name>
    <dbReference type="NCBI Taxonomy" id="35572"/>
    <lineage>
        <taxon>Eukaryota</taxon>
        <taxon>Metazoa</taxon>
        <taxon>Ecdysozoa</taxon>
        <taxon>Arthropoda</taxon>
        <taxon>Hexapoda</taxon>
        <taxon>Insecta</taxon>
        <taxon>Pterygota</taxon>
        <taxon>Neoptera</taxon>
        <taxon>Endopterygota</taxon>
        <taxon>Diptera</taxon>
        <taxon>Nematocera</taxon>
        <taxon>Sciaroidea</taxon>
        <taxon>Sciaridae</taxon>
        <taxon>Pseudolycoriella</taxon>
    </lineage>
</organism>
<gene>
    <name evidence="3" type="ORF">Bhyg_07421</name>
</gene>
<feature type="compositionally biased region" description="Acidic residues" evidence="1">
    <location>
        <begin position="280"/>
        <end position="301"/>
    </location>
</feature>
<feature type="region of interest" description="Disordered" evidence="1">
    <location>
        <begin position="127"/>
        <end position="170"/>
    </location>
</feature>